<dbReference type="HAMAP" id="MF_00272">
    <property type="entry name" value="GcvH"/>
    <property type="match status" value="1"/>
</dbReference>
<evidence type="ECO:0000256" key="1">
    <source>
        <dbReference type="ARBA" id="ARBA00009249"/>
    </source>
</evidence>
<dbReference type="GO" id="GO:0005960">
    <property type="term" value="C:glycine cleavage complex"/>
    <property type="evidence" value="ECO:0007669"/>
    <property type="project" value="InterPro"/>
</dbReference>
<dbReference type="CDD" id="cd06848">
    <property type="entry name" value="GCS_H"/>
    <property type="match status" value="1"/>
</dbReference>
<dbReference type="PANTHER" id="PTHR11715">
    <property type="entry name" value="GLYCINE CLEAVAGE SYSTEM H PROTEIN"/>
    <property type="match status" value="1"/>
</dbReference>
<name>A0A8I1KLZ0_9HYPH</name>
<evidence type="ECO:0000259" key="5">
    <source>
        <dbReference type="PROSITE" id="PS50968"/>
    </source>
</evidence>
<dbReference type="AlphaFoldDB" id="A0A8I1KLZ0"/>
<feature type="domain" description="Lipoyl-binding" evidence="5">
    <location>
        <begin position="19"/>
        <end position="101"/>
    </location>
</feature>
<evidence type="ECO:0000256" key="3">
    <source>
        <dbReference type="HAMAP-Rule" id="MF_00272"/>
    </source>
</evidence>
<dbReference type="NCBIfam" id="NF002270">
    <property type="entry name" value="PRK01202.1"/>
    <property type="match status" value="1"/>
</dbReference>
<comment type="cofactor">
    <cofactor evidence="3">
        <name>(R)-lipoate</name>
        <dbReference type="ChEBI" id="CHEBI:83088"/>
    </cofactor>
    <text evidence="3">Binds 1 lipoyl cofactor covalently.</text>
</comment>
<keyword evidence="7" id="KW-1185">Reference proteome</keyword>
<dbReference type="Gene3D" id="2.40.50.100">
    <property type="match status" value="1"/>
</dbReference>
<dbReference type="InterPro" id="IPR002930">
    <property type="entry name" value="GCV_H"/>
</dbReference>
<dbReference type="InterPro" id="IPR000089">
    <property type="entry name" value="Biotin_lipoyl"/>
</dbReference>
<dbReference type="Pfam" id="PF01597">
    <property type="entry name" value="GCV_H"/>
    <property type="match status" value="1"/>
</dbReference>
<dbReference type="SUPFAM" id="SSF51230">
    <property type="entry name" value="Single hybrid motif"/>
    <property type="match status" value="1"/>
</dbReference>
<evidence type="ECO:0000256" key="2">
    <source>
        <dbReference type="ARBA" id="ARBA00022823"/>
    </source>
</evidence>
<dbReference type="NCBIfam" id="TIGR00527">
    <property type="entry name" value="gcvH"/>
    <property type="match status" value="1"/>
</dbReference>
<feature type="modified residue" description="N6-lipoyllysine" evidence="3 4">
    <location>
        <position position="60"/>
    </location>
</feature>
<dbReference type="GO" id="GO:0019464">
    <property type="term" value="P:glycine decarboxylation via glycine cleavage system"/>
    <property type="evidence" value="ECO:0007669"/>
    <property type="project" value="UniProtKB-UniRule"/>
</dbReference>
<evidence type="ECO:0000256" key="4">
    <source>
        <dbReference type="PIRSR" id="PIRSR617453-50"/>
    </source>
</evidence>
<dbReference type="PROSITE" id="PS00189">
    <property type="entry name" value="LIPOYL"/>
    <property type="match status" value="1"/>
</dbReference>
<organism evidence="6 7">
    <name type="scientific">Rhodomicrobium udaipurense</name>
    <dbReference type="NCBI Taxonomy" id="1202716"/>
    <lineage>
        <taxon>Bacteria</taxon>
        <taxon>Pseudomonadati</taxon>
        <taxon>Pseudomonadota</taxon>
        <taxon>Alphaproteobacteria</taxon>
        <taxon>Hyphomicrobiales</taxon>
        <taxon>Hyphomicrobiaceae</taxon>
        <taxon>Rhodomicrobium</taxon>
    </lineage>
</organism>
<dbReference type="EMBL" id="JAEMUK010000078">
    <property type="protein sequence ID" value="MBJ7544348.1"/>
    <property type="molecule type" value="Genomic_DNA"/>
</dbReference>
<gene>
    <name evidence="3 6" type="primary">gcvH</name>
    <name evidence="6" type="ORF">JDN41_12405</name>
</gene>
<accession>A0A8I1KLZ0</accession>
<reference evidence="6 7" key="1">
    <citation type="submission" date="2020-12" db="EMBL/GenBank/DDBJ databases">
        <title>Revised draft genomes of Rhodomicrobium vannielii ATCC 17100 and Rhodomicrobium udaipurense JA643.</title>
        <authorList>
            <person name="Conners E.M."/>
            <person name="Davenport E.J."/>
            <person name="Bose A."/>
        </authorList>
    </citation>
    <scope>NUCLEOTIDE SEQUENCE [LARGE SCALE GENOMIC DNA]</scope>
    <source>
        <strain evidence="6 7">JA643</strain>
    </source>
</reference>
<comment type="function">
    <text evidence="3">The glycine cleavage system catalyzes the degradation of glycine. The H protein shuttles the methylamine group of glycine from the P protein to the T protein.</text>
</comment>
<evidence type="ECO:0000313" key="6">
    <source>
        <dbReference type="EMBL" id="MBJ7544348.1"/>
    </source>
</evidence>
<comment type="caution">
    <text evidence="6">The sequence shown here is derived from an EMBL/GenBank/DDBJ whole genome shotgun (WGS) entry which is preliminary data.</text>
</comment>
<dbReference type="PROSITE" id="PS50968">
    <property type="entry name" value="BIOTINYL_LIPOYL"/>
    <property type="match status" value="1"/>
</dbReference>
<dbReference type="InterPro" id="IPR017453">
    <property type="entry name" value="GCV_H_sub"/>
</dbReference>
<dbReference type="GO" id="GO:0009249">
    <property type="term" value="P:protein lipoylation"/>
    <property type="evidence" value="ECO:0007669"/>
    <property type="project" value="TreeGrafter"/>
</dbReference>
<comment type="similarity">
    <text evidence="1 3">Belongs to the GcvH family.</text>
</comment>
<sequence length="125" mass="13578">MALIKYTEDHEYISVENGVGTIGITDYAQGKLGDVTFVELPKIGEKVKQGQPIAVVESVKAASDIYSPVSGEVVEINEILNDKPELINQEPEAGAWIYKLTLSNTAELDKLMDQDAYLAYASAEG</sequence>
<dbReference type="RefSeq" id="WP_037239418.1">
    <property type="nucleotide sequence ID" value="NZ_JAEMUK010000078.1"/>
</dbReference>
<dbReference type="InterPro" id="IPR003016">
    <property type="entry name" value="2-oxoA_DH_lipoyl-BS"/>
</dbReference>
<proteinExistence type="inferred from homology"/>
<dbReference type="GO" id="GO:0005737">
    <property type="term" value="C:cytoplasm"/>
    <property type="evidence" value="ECO:0007669"/>
    <property type="project" value="TreeGrafter"/>
</dbReference>
<protein>
    <recommendedName>
        <fullName evidence="3">Glycine cleavage system H protein</fullName>
    </recommendedName>
</protein>
<dbReference type="InterPro" id="IPR011053">
    <property type="entry name" value="Single_hybrid_motif"/>
</dbReference>
<dbReference type="Proteomes" id="UP000623250">
    <property type="component" value="Unassembled WGS sequence"/>
</dbReference>
<evidence type="ECO:0000313" key="7">
    <source>
        <dbReference type="Proteomes" id="UP000623250"/>
    </source>
</evidence>
<keyword evidence="2 3" id="KW-0450">Lipoyl</keyword>
<dbReference type="PANTHER" id="PTHR11715:SF3">
    <property type="entry name" value="GLYCINE CLEAVAGE SYSTEM H PROTEIN-RELATED"/>
    <property type="match status" value="1"/>
</dbReference>
<comment type="subunit">
    <text evidence="3">The glycine cleavage system is composed of four proteins: P, T, L and H.</text>
</comment>
<dbReference type="InterPro" id="IPR033753">
    <property type="entry name" value="GCV_H/Fam206"/>
</dbReference>